<reference evidence="2 3" key="3">
    <citation type="journal article" date="2006" name="Nature">
        <title>The DNA sequence and biological annotation of human chromosome 1.</title>
        <authorList>
            <person name="Gregory S.G."/>
            <person name="Barlow K.F."/>
            <person name="McLay K.E."/>
            <person name="Kaul R."/>
            <person name="Swarbreck D."/>
            <person name="Dunham A."/>
            <person name="Scott C.E."/>
            <person name="Howe K.L."/>
            <person name="Woodfine K."/>
            <person name="Spencer C.C."/>
            <person name="Jones M.C."/>
            <person name="Gillson C."/>
            <person name="Searle S."/>
            <person name="Zhou Y."/>
            <person name="Kokocinski F."/>
            <person name="McDonald L."/>
            <person name="Evans R."/>
            <person name="Phillips K."/>
            <person name="Atkinson A."/>
            <person name="Cooper R."/>
            <person name="Jones C."/>
            <person name="Hall R.E."/>
            <person name="Andrews T.D."/>
            <person name="Lloyd C."/>
            <person name="Ainscough R."/>
            <person name="Almeida J.P."/>
            <person name="Ambrose K.D."/>
            <person name="Anderson F."/>
            <person name="Andrew R.W."/>
            <person name="Ashwell R.I."/>
            <person name="Aubin K."/>
            <person name="Babbage A.K."/>
            <person name="Bagguley C.L."/>
            <person name="Bailey J."/>
            <person name="Beasley H."/>
            <person name="Bethel G."/>
            <person name="Bird C.P."/>
            <person name="Bray-Allen S."/>
            <person name="Brown J.Y."/>
            <person name="Brown A.J."/>
            <person name="Buckley D."/>
            <person name="Burton J."/>
            <person name="Bye J."/>
            <person name="Carder C."/>
            <person name="Chapman J.C."/>
            <person name="Clark S.Y."/>
            <person name="Clarke G."/>
            <person name="Clee C."/>
            <person name="Cobley V."/>
            <person name="Collier R.E."/>
            <person name="Corby N."/>
            <person name="Coville G.J."/>
            <person name="Davies J."/>
            <person name="Deadman R."/>
            <person name="Dunn M."/>
            <person name="Earthrowl M."/>
            <person name="Ellington A.G."/>
            <person name="Errington H."/>
            <person name="Frankish A."/>
            <person name="Frankland J."/>
            <person name="French L."/>
            <person name="Garner P."/>
            <person name="Garnett J."/>
            <person name="Gay L."/>
            <person name="Ghori M.R."/>
            <person name="Gibson R."/>
            <person name="Gilby L.M."/>
            <person name="Gillett W."/>
            <person name="Glithero R.J."/>
            <person name="Grafham D.V."/>
            <person name="Griffiths C."/>
            <person name="Griffiths-Jones S."/>
            <person name="Grocock R."/>
            <person name="Hammond S."/>
            <person name="Harrison E.S."/>
            <person name="Hart E."/>
            <person name="Haugen E."/>
            <person name="Heath P.D."/>
            <person name="Holmes S."/>
            <person name="Holt K."/>
            <person name="Howden P.J."/>
            <person name="Hunt A.R."/>
            <person name="Hunt S.E."/>
            <person name="Hunter G."/>
            <person name="Isherwood J."/>
            <person name="James R."/>
            <person name="Johnson C."/>
            <person name="Johnson D."/>
            <person name="Joy A."/>
            <person name="Kay M."/>
            <person name="Kershaw J.K."/>
            <person name="Kibukawa M."/>
            <person name="Kimberley A.M."/>
            <person name="King A."/>
            <person name="Knights A.J."/>
            <person name="Lad H."/>
            <person name="Laird G."/>
            <person name="Lawlor S."/>
            <person name="Leongamornlert D.A."/>
            <person name="Lloyd D.M."/>
            <person name="Loveland J."/>
            <person name="Lovell J."/>
            <person name="Lush M.J."/>
            <person name="Lyne R."/>
            <person name="Martin S."/>
            <person name="Mashreghi-Mohammadi M."/>
            <person name="Matthews L."/>
            <person name="Matthews N.S."/>
            <person name="McLaren S."/>
            <person name="Milne S."/>
            <person name="Mistry S."/>
            <person name="Moore M.J."/>
            <person name="Nickerson T."/>
            <person name="O'Dell C.N."/>
            <person name="Oliver K."/>
            <person name="Palmeiri A."/>
            <person name="Palmer S.A."/>
            <person name="Parker A."/>
            <person name="Patel D."/>
            <person name="Pearce A.V."/>
            <person name="Peck A.I."/>
            <person name="Pelan S."/>
            <person name="Phelps K."/>
            <person name="Phillimore B.J."/>
            <person name="Plumb R."/>
            <person name="Rajan J."/>
            <person name="Raymond C."/>
            <person name="Rouse G."/>
            <person name="Saenphimmachak C."/>
            <person name="Sehra H.K."/>
            <person name="Sheridan E."/>
            <person name="Shownkeen R."/>
            <person name="Sims S."/>
            <person name="Skuce C.D."/>
            <person name="Smith M."/>
            <person name="Steward C."/>
            <person name="Subramanian S."/>
            <person name="Sycamore N."/>
            <person name="Tracey A."/>
            <person name="Tromans A."/>
            <person name="Van Helmond Z."/>
            <person name="Wall M."/>
            <person name="Wallis J.M."/>
            <person name="White S."/>
            <person name="Whitehead S.L."/>
            <person name="Wilkinson J.E."/>
            <person name="Willey D.L."/>
            <person name="Williams H."/>
            <person name="Wilming L."/>
            <person name="Wray P.W."/>
            <person name="Wu Z."/>
            <person name="Coulson A."/>
            <person name="Vaudin M."/>
            <person name="Sulston J.E."/>
            <person name="Durbin R."/>
            <person name="Hubbard T."/>
            <person name="Wooster R."/>
            <person name="Dunham I."/>
            <person name="Carter N.P."/>
            <person name="McVean G."/>
            <person name="Ross M.T."/>
            <person name="Harrow J."/>
            <person name="Olson M.V."/>
            <person name="Beck S."/>
            <person name="Rogers J."/>
            <person name="Bentley D.R."/>
            <person name="Banerjee R."/>
            <person name="Bryant S.P."/>
            <person name="Burford D.C."/>
            <person name="Burrill W.D."/>
            <person name="Clegg S.M."/>
            <person name="Dhami P."/>
            <person name="Dovey O."/>
            <person name="Faulkner L.M."/>
            <person name="Gribble S.M."/>
            <person name="Langford C.F."/>
            <person name="Pandian R.D."/>
            <person name="Porter K.M."/>
            <person name="Prigmore E."/>
        </authorList>
    </citation>
    <scope>NUCLEOTIDE SEQUENCE [LARGE SCALE GENOMIC DNA]</scope>
</reference>
<dbReference type="AlphaFoldDB" id="Q5SVH5"/>
<reference evidence="6" key="4">
    <citation type="journal article" date="2008" name="Mol. Cell">
        <title>Kinase-selective enrichment enables quantitative phosphoproteomics of the kinome across the cell cycle.</title>
        <authorList>
            <person name="Daub H."/>
            <person name="Olsen J.V."/>
            <person name="Bairlein M."/>
            <person name="Gnad F."/>
            <person name="Oppermann F.S."/>
            <person name="Korner R."/>
            <person name="Greff Z."/>
            <person name="Keri G."/>
            <person name="Stemmann O."/>
            <person name="Mann M."/>
        </authorList>
    </citation>
    <scope>IDENTIFICATION BY MASS SPECTROMETRY [LARGE SCALE ANALYSIS]</scope>
</reference>
<dbReference type="MassIVE" id="Q5SVH5"/>
<dbReference type="HGNC" id="HGNC:19425">
    <property type="gene designation" value="IPO9"/>
</dbReference>
<dbReference type="EMBL" id="AL645504">
    <property type="status" value="NOT_ANNOTATED_CDS"/>
    <property type="molecule type" value="Genomic_DNA"/>
</dbReference>
<sequence length="155" mass="17349">SNVMEANAARQATPAEWSQDDSNDMWEDQEEEEEEEEDGLAGQLLSDILATSKYEEDYYEDDEEDDPDALKDPLYQIDLQATLMTMRGEFYRPSASKKGSLSTFAPSGPAANHFAALTGLEMHFLLNLKWHLDPWPLASAVTLMTIQTRLTGAVT</sequence>
<dbReference type="GeneTree" id="ENSGT00390000008224"/>
<dbReference type="Ensembl" id="ENST00000456707.1">
    <property type="protein sequence ID" value="ENSP00000387761.1"/>
    <property type="gene ID" value="ENSG00000198700.11"/>
</dbReference>
<reference evidence="2" key="5">
    <citation type="submission" date="2025-08" db="UniProtKB">
        <authorList>
            <consortium name="Ensembl"/>
        </authorList>
    </citation>
    <scope>IDENTIFICATION</scope>
</reference>
<dbReference type="UCSC" id="uc057ojr.1">
    <property type="organism name" value="human"/>
</dbReference>
<evidence type="ECO:0000313" key="2">
    <source>
        <dbReference type="Ensembl" id="ENSP00000387761.1"/>
    </source>
</evidence>
<dbReference type="Ensembl" id="ENST00000456707.1">
    <property type="protein sequence ID" value="ENSP00000387761.1"/>
    <property type="gene ID" value="ENSG00000198700.10"/>
</dbReference>
<dbReference type="Bgee" id="ENSG00000198700">
    <property type="expression patterns" value="Expressed in nipple and 212 other cell types or tissues"/>
</dbReference>
<dbReference type="ExpressionAtlas" id="Q5SVH5">
    <property type="expression patterns" value="baseline and differential"/>
</dbReference>
<gene>
    <name evidence="2" type="primary">IPO9</name>
</gene>
<evidence type="ECO:0007829" key="4">
    <source>
        <dbReference type="PeptideAtlas" id="Q5SVH5"/>
    </source>
</evidence>
<reference evidence="2" key="6">
    <citation type="submission" date="2025-09" db="UniProtKB">
        <authorList>
            <consortium name="Ensembl"/>
        </authorList>
    </citation>
    <scope>IDENTIFICATION</scope>
</reference>
<dbReference type="EMBL" id="AL513217">
    <property type="status" value="NOT_ANNOTATED_CDS"/>
    <property type="molecule type" value="Genomic_DNA"/>
</dbReference>
<feature type="compositionally biased region" description="Acidic residues" evidence="1">
    <location>
        <begin position="18"/>
        <end position="39"/>
    </location>
</feature>
<name>Q5SVH5_HUMAN</name>
<dbReference type="VEuPathDB" id="HostDB:ENSG00000198700"/>
<keyword evidence="3" id="KW-1185">Reference proteome</keyword>
<keyword evidence="4 5" id="KW-1267">Proteomics identification</keyword>
<dbReference type="Antibodypedia" id="34514">
    <property type="antibodies" value="173 antibodies from 30 providers"/>
</dbReference>
<accession>Q5SVH5</accession>
<dbReference type="OpenTargets" id="ENSG00000198700"/>
<feature type="non-terminal residue" evidence="2">
    <location>
        <position position="1"/>
    </location>
</feature>
<dbReference type="HOGENOM" id="CLU_1699497_0_0_1"/>
<evidence type="ECO:0000313" key="3">
    <source>
        <dbReference type="Proteomes" id="UP000005640"/>
    </source>
</evidence>
<protein>
    <submittedName>
        <fullName evidence="2">Importin 9</fullName>
    </submittedName>
</protein>
<reference evidence="2 3" key="2">
    <citation type="journal article" date="2004" name="Nature">
        <title>Finishing the euchromatic sequence of the human genome.</title>
        <authorList>
            <consortium name="International Human Genome Sequencing Consortium"/>
        </authorList>
    </citation>
    <scope>NUCLEOTIDE SEQUENCE [LARGE SCALE GENOMIC DNA]</scope>
</reference>
<feature type="region of interest" description="Disordered" evidence="1">
    <location>
        <begin position="1"/>
        <end position="46"/>
    </location>
</feature>
<evidence type="ECO:0007829" key="6">
    <source>
        <dbReference type="PubMed" id="18691976"/>
    </source>
</evidence>
<evidence type="ECO:0000256" key="1">
    <source>
        <dbReference type="SAM" id="MobiDB-lite"/>
    </source>
</evidence>
<reference evidence="2 3" key="1">
    <citation type="journal article" date="2001" name="Nature">
        <title>Initial sequencing and analysis of the human genome.</title>
        <authorList>
            <consortium name="International Human Genome Sequencing Consortium"/>
            <person name="Lander E.S."/>
            <person name="Linton L.M."/>
            <person name="Birren B."/>
            <person name="Nusbaum C."/>
            <person name="Zody M.C."/>
            <person name="Baldwin J."/>
            <person name="Devon K."/>
            <person name="Dewar K."/>
            <person name="Doyle M."/>
            <person name="FitzHugh W."/>
            <person name="Funke R."/>
            <person name="Gage D."/>
            <person name="Harris K."/>
            <person name="Heaford A."/>
            <person name="Howland J."/>
            <person name="Kann L."/>
            <person name="Lehoczky J."/>
            <person name="LeVine R."/>
            <person name="McEwan P."/>
            <person name="McKernan K."/>
            <person name="Meldrim J."/>
            <person name="Mesirov J.P."/>
            <person name="Miranda C."/>
            <person name="Morris W."/>
            <person name="Naylor J."/>
            <person name="Raymond C."/>
            <person name="Rosetti M."/>
            <person name="Santos R."/>
            <person name="Sheridan A."/>
            <person name="Sougnez C."/>
            <person name="Stange-Thomann N."/>
            <person name="Stojanovic N."/>
            <person name="Subramanian A."/>
            <person name="Wyman D."/>
            <person name="Rogers J."/>
            <person name="Sulston J."/>
            <person name="Ainscough R."/>
            <person name="Beck S."/>
            <person name="Bentley D."/>
            <person name="Burton J."/>
            <person name="Clee C."/>
            <person name="Carter N."/>
            <person name="Coulson A."/>
            <person name="Deadman R."/>
            <person name="Deloukas P."/>
            <person name="Dunham A."/>
            <person name="Dunham I."/>
            <person name="Durbin R."/>
            <person name="French L."/>
            <person name="Grafham D."/>
            <person name="Gregory S."/>
            <person name="Hubbard T."/>
            <person name="Humphray S."/>
            <person name="Hunt A."/>
            <person name="Jones M."/>
            <person name="Lloyd C."/>
            <person name="McMurray A."/>
            <person name="Matthews L."/>
            <person name="Mercer S."/>
            <person name="Milne S."/>
            <person name="Mullikin J.C."/>
            <person name="Mungall A."/>
            <person name="Plumb R."/>
            <person name="Ross M."/>
            <person name="Shownkeen R."/>
            <person name="Sims S."/>
            <person name="Waterston R.H."/>
            <person name="Wilson R.K."/>
            <person name="Hillier L.W."/>
            <person name="McPherson J.D."/>
            <person name="Marra M.A."/>
            <person name="Mardis E.R."/>
            <person name="Fulton L.A."/>
            <person name="Chinwalla A.T."/>
            <person name="Pepin K.H."/>
            <person name="Gish W.R."/>
            <person name="Chissoe S.L."/>
            <person name="Wendl M.C."/>
            <person name="Delehaunty K.D."/>
            <person name="Miner T.L."/>
            <person name="Delehaunty A."/>
            <person name="Kramer J.B."/>
            <person name="Cook L.L."/>
            <person name="Fulton R.S."/>
            <person name="Johnson D.L."/>
            <person name="Minx P.J."/>
            <person name="Clifton S.W."/>
            <person name="Hawkins T."/>
            <person name="Branscomb E."/>
            <person name="Predki P."/>
            <person name="Richardson P."/>
            <person name="Wenning S."/>
            <person name="Slezak T."/>
            <person name="Doggett N."/>
            <person name="Cheng J.F."/>
            <person name="Olsen A."/>
            <person name="Lucas S."/>
            <person name="Elkin C."/>
            <person name="Uberbacher E."/>
            <person name="Frazier M."/>
            <person name="Gibbs R.A."/>
            <person name="Muzny D.M."/>
            <person name="Scherer S.E."/>
            <person name="Bouck J.B."/>
            <person name="Sodergren E.J."/>
            <person name="Worley K.C."/>
            <person name="Rives C.M."/>
            <person name="Gorrell J.H."/>
            <person name="Metzker M.L."/>
            <person name="Naylor S.L."/>
            <person name="Kucherlapati R.S."/>
            <person name="Nelson D.L."/>
            <person name="Weinstock G.M."/>
            <person name="Sakaki Y."/>
            <person name="Fujiyama A."/>
            <person name="Hattori M."/>
            <person name="Yada T."/>
            <person name="Toyoda A."/>
            <person name="Itoh T."/>
            <person name="Kawagoe C."/>
            <person name="Watanabe H."/>
            <person name="Totoki Y."/>
            <person name="Taylor T."/>
            <person name="Weissenbach J."/>
            <person name="Heilig R."/>
            <person name="Saurin W."/>
            <person name="Artiguenave F."/>
            <person name="Brottier P."/>
            <person name="Bruls T."/>
            <person name="Pelletier E."/>
            <person name="Robert C."/>
            <person name="Wincker P."/>
            <person name="Smith D.R."/>
            <person name="Doucette-Stamm L."/>
            <person name="Rubenfield M."/>
            <person name="Weinstock K."/>
            <person name="Lee H.M."/>
            <person name="Dubois J."/>
            <person name="Rosenthal A."/>
            <person name="Platzer M."/>
            <person name="Nyakatura G."/>
            <person name="Taudien S."/>
            <person name="Rump A."/>
            <person name="Yang H."/>
            <person name="Yu J."/>
            <person name="Wang J."/>
            <person name="Huang G."/>
            <person name="Gu J."/>
            <person name="Hood L."/>
            <person name="Rowen L."/>
            <person name="Madan A."/>
            <person name="Qin S."/>
            <person name="Davis R.W."/>
            <person name="Federspiel N.A."/>
            <person name="Abola A.P."/>
            <person name="Proctor M.J."/>
            <person name="Myers R.M."/>
            <person name="Schmutz J."/>
            <person name="Dickson M."/>
            <person name="Grimwood J."/>
            <person name="Cox D.R."/>
            <person name="Olson M.V."/>
            <person name="Kaul R."/>
            <person name="Raymond C."/>
            <person name="Shimizu N."/>
            <person name="Kawasaki K."/>
            <person name="Minoshima S."/>
            <person name="Evans G.A."/>
            <person name="Athanasiou M."/>
            <person name="Schultz R."/>
            <person name="Roe B.A."/>
            <person name="Chen F."/>
            <person name="Pan H."/>
            <person name="Ramser J."/>
            <person name="Lehrach H."/>
            <person name="Reinhardt R."/>
            <person name="McCombie W.R."/>
            <person name="de la Bastide M."/>
            <person name="Dedhia N."/>
            <person name="Blocker H."/>
            <person name="Hornischer K."/>
            <person name="Nordsiek G."/>
            <person name="Agarwala R."/>
            <person name="Aravind L."/>
            <person name="Bailey J.A."/>
            <person name="Bateman A."/>
            <person name="Batzoglou S."/>
            <person name="Birney E."/>
            <person name="Bork P."/>
            <person name="Brown D.G."/>
            <person name="Burge C.B."/>
            <person name="Cerutti L."/>
            <person name="Chen H.C."/>
            <person name="Church D."/>
            <person name="Clamp M."/>
            <person name="Copley R.R."/>
            <person name="Doerks T."/>
            <person name="Eddy S.R."/>
            <person name="Eichler E.E."/>
            <person name="Furey T.S."/>
            <person name="Galagan J."/>
            <person name="Gilbert J.G."/>
            <person name="Harmon C."/>
            <person name="Hayashizaki Y."/>
            <person name="Haussler D."/>
            <person name="Hermjakob H."/>
            <person name="Hokamp K."/>
            <person name="Jang W."/>
            <person name="Johnson L.S."/>
            <person name="Jones T.A."/>
            <person name="Kasif S."/>
            <person name="Kaspryzk A."/>
            <person name="Kennedy S."/>
            <person name="Kent W.J."/>
            <person name="Kitts P."/>
            <person name="Koonin E.V."/>
            <person name="Korf I."/>
            <person name="Kulp D."/>
            <person name="Lancet D."/>
            <person name="Lowe T.M."/>
            <person name="McLysaght A."/>
            <person name="Mikkelsen T."/>
            <person name="Moran J.V."/>
            <person name="Mulder N."/>
            <person name="Pollara V.J."/>
            <person name="Ponting C.P."/>
            <person name="Schuler G."/>
            <person name="Schultz J."/>
            <person name="Slater G."/>
            <person name="Smit A.F."/>
            <person name="Stupka E."/>
            <person name="Szustakowski J."/>
            <person name="Thierry-Mieg D."/>
            <person name="Thierry-Mieg J."/>
            <person name="Wagner L."/>
            <person name="Wallis J."/>
            <person name="Wheeler R."/>
            <person name="Williams A."/>
            <person name="Wolf Y.I."/>
            <person name="Wolfe K.H."/>
            <person name="Yang S.P."/>
            <person name="Yeh R.F."/>
            <person name="Collins F."/>
            <person name="Guyer M.S."/>
            <person name="Peterson J."/>
            <person name="Felsenfeld A."/>
            <person name="Wetterstrand K.A."/>
            <person name="Patrinos A."/>
            <person name="Morgan M.J."/>
            <person name="de Jong P."/>
            <person name="Catanese J.J."/>
            <person name="Osoegawa K."/>
            <person name="Shizuya H."/>
            <person name="Choi S."/>
            <person name="Chen Y.J."/>
        </authorList>
    </citation>
    <scope>NUCLEOTIDE SEQUENCE [LARGE SCALE GENOMIC DNA]</scope>
</reference>
<dbReference type="ProteomicsDB" id="63934"/>
<organism evidence="2 3">
    <name type="scientific">Homo sapiens</name>
    <name type="common">Human</name>
    <dbReference type="NCBI Taxonomy" id="9606"/>
    <lineage>
        <taxon>Eukaryota</taxon>
        <taxon>Metazoa</taxon>
        <taxon>Chordata</taxon>
        <taxon>Craniata</taxon>
        <taxon>Vertebrata</taxon>
        <taxon>Euteleostomi</taxon>
        <taxon>Mammalia</taxon>
        <taxon>Eutheria</taxon>
        <taxon>Euarchontoglires</taxon>
        <taxon>Primates</taxon>
        <taxon>Haplorrhini</taxon>
        <taxon>Catarrhini</taxon>
        <taxon>Hominidae</taxon>
        <taxon>Homo</taxon>
    </lineage>
</organism>
<dbReference type="ChiTaRS" id="IPO9">
    <property type="organism name" value="human"/>
</dbReference>
<proteinExistence type="evidence at protein level"/>
<dbReference type="Proteomes" id="UP000005640">
    <property type="component" value="Chromosome 1"/>
</dbReference>
<evidence type="ECO:0007829" key="5">
    <source>
        <dbReference type="ProteomicsDB" id="Q5SVH5"/>
    </source>
</evidence>
<dbReference type="OrthoDB" id="431626at2759"/>